<evidence type="ECO:0000259" key="1">
    <source>
        <dbReference type="PROSITE" id="PS50206"/>
    </source>
</evidence>
<name>A0A2J6TET9_9HELO</name>
<dbReference type="PANTHER" id="PTHR10828:SF50">
    <property type="entry name" value="REDUCTASE (ARC2), PUTATIVE (AFU_ORTHOLOGUE AFUA_6G13400)-RELATED"/>
    <property type="match status" value="1"/>
</dbReference>
<proteinExistence type="predicted"/>
<feature type="domain" description="Rhodanese" evidence="1">
    <location>
        <begin position="42"/>
        <end position="146"/>
    </location>
</feature>
<dbReference type="GO" id="GO:0005737">
    <property type="term" value="C:cytoplasm"/>
    <property type="evidence" value="ECO:0007669"/>
    <property type="project" value="TreeGrafter"/>
</dbReference>
<dbReference type="SUPFAM" id="SSF52821">
    <property type="entry name" value="Rhodanese/Cell cycle control phosphatase"/>
    <property type="match status" value="1"/>
</dbReference>
<reference evidence="2 3" key="1">
    <citation type="submission" date="2016-04" db="EMBL/GenBank/DDBJ databases">
        <title>A degradative enzymes factory behind the ericoid mycorrhizal symbiosis.</title>
        <authorList>
            <consortium name="DOE Joint Genome Institute"/>
            <person name="Martino E."/>
            <person name="Morin E."/>
            <person name="Grelet G."/>
            <person name="Kuo A."/>
            <person name="Kohler A."/>
            <person name="Daghino S."/>
            <person name="Barry K."/>
            <person name="Choi C."/>
            <person name="Cichocki N."/>
            <person name="Clum A."/>
            <person name="Copeland A."/>
            <person name="Hainaut M."/>
            <person name="Haridas S."/>
            <person name="Labutti K."/>
            <person name="Lindquist E."/>
            <person name="Lipzen A."/>
            <person name="Khouja H.-R."/>
            <person name="Murat C."/>
            <person name="Ohm R."/>
            <person name="Olson A."/>
            <person name="Spatafora J."/>
            <person name="Veneault-Fourrey C."/>
            <person name="Henrissat B."/>
            <person name="Grigoriev I."/>
            <person name="Martin F."/>
            <person name="Perotto S."/>
        </authorList>
    </citation>
    <scope>NUCLEOTIDE SEQUENCE [LARGE SCALE GENOMIC DNA]</scope>
    <source>
        <strain evidence="2 3">E</strain>
    </source>
</reference>
<dbReference type="PROSITE" id="PS50206">
    <property type="entry name" value="RHODANESE_3"/>
    <property type="match status" value="1"/>
</dbReference>
<dbReference type="InParanoid" id="A0A2J6TET9"/>
<dbReference type="Proteomes" id="UP000235371">
    <property type="component" value="Unassembled WGS sequence"/>
</dbReference>
<dbReference type="AlphaFoldDB" id="A0A2J6TET9"/>
<dbReference type="SMART" id="SM00450">
    <property type="entry name" value="RHOD"/>
    <property type="match status" value="1"/>
</dbReference>
<dbReference type="InterPro" id="IPR001763">
    <property type="entry name" value="Rhodanese-like_dom"/>
</dbReference>
<keyword evidence="3" id="KW-1185">Reference proteome</keyword>
<organism evidence="2 3">
    <name type="scientific">Hyaloscypha bicolor E</name>
    <dbReference type="NCBI Taxonomy" id="1095630"/>
    <lineage>
        <taxon>Eukaryota</taxon>
        <taxon>Fungi</taxon>
        <taxon>Dikarya</taxon>
        <taxon>Ascomycota</taxon>
        <taxon>Pezizomycotina</taxon>
        <taxon>Leotiomycetes</taxon>
        <taxon>Helotiales</taxon>
        <taxon>Hyaloscyphaceae</taxon>
        <taxon>Hyaloscypha</taxon>
        <taxon>Hyaloscypha bicolor</taxon>
    </lineage>
</organism>
<gene>
    <name evidence="2" type="ORF">K444DRAFT_628554</name>
</gene>
<dbReference type="FunFam" id="3.40.250.10:FF:000045">
    <property type="entry name" value="Arsenate reductase (Arc2), putative"/>
    <property type="match status" value="1"/>
</dbReference>
<dbReference type="FunCoup" id="A0A2J6TET9">
    <property type="interactions" value="58"/>
</dbReference>
<dbReference type="GeneID" id="36591003"/>
<protein>
    <submittedName>
        <fullName evidence="2">Rhodanese-like protein</fullName>
    </submittedName>
</protein>
<dbReference type="InterPro" id="IPR036873">
    <property type="entry name" value="Rhodanese-like_dom_sf"/>
</dbReference>
<sequence>MTEPETTPQEWWALLPAVRSTPPIISADEVMKLFDDMDITPTPRTFLLVDVRRTDWEGGTIKTSLNLPAQSFHQTRKTLFDLLERGGFKKVIFYCGASNGRGPRCAGWMQDYIDDVAKFGRKSDVKVFTLAGGIKGWVKEFQGALVDGYEEEYWEQFK</sequence>
<dbReference type="STRING" id="1095630.A0A2J6TET9"/>
<accession>A0A2J6TET9</accession>
<dbReference type="Pfam" id="PF00581">
    <property type="entry name" value="Rhodanese"/>
    <property type="match status" value="1"/>
</dbReference>
<dbReference type="EMBL" id="KZ613786">
    <property type="protein sequence ID" value="PMD61530.1"/>
    <property type="molecule type" value="Genomic_DNA"/>
</dbReference>
<dbReference type="Gene3D" id="3.40.250.10">
    <property type="entry name" value="Rhodanese-like domain"/>
    <property type="match status" value="1"/>
</dbReference>
<dbReference type="GO" id="GO:0004725">
    <property type="term" value="F:protein tyrosine phosphatase activity"/>
    <property type="evidence" value="ECO:0007669"/>
    <property type="project" value="TreeGrafter"/>
</dbReference>
<dbReference type="RefSeq" id="XP_024738434.1">
    <property type="nucleotide sequence ID" value="XM_024882926.1"/>
</dbReference>
<evidence type="ECO:0000313" key="3">
    <source>
        <dbReference type="Proteomes" id="UP000235371"/>
    </source>
</evidence>
<dbReference type="PANTHER" id="PTHR10828">
    <property type="entry name" value="M-PHASE INDUCER PHOSPHATASE DUAL SPECIFICITY PHOSPHATASE CDC25"/>
    <property type="match status" value="1"/>
</dbReference>
<evidence type="ECO:0000313" key="2">
    <source>
        <dbReference type="EMBL" id="PMD61530.1"/>
    </source>
</evidence>
<dbReference type="OrthoDB" id="8300214at2759"/>
<dbReference type="GO" id="GO:0005634">
    <property type="term" value="C:nucleus"/>
    <property type="evidence" value="ECO:0007669"/>
    <property type="project" value="TreeGrafter"/>
</dbReference>